<dbReference type="RefSeq" id="XP_001443094.1">
    <property type="nucleotide sequence ID" value="XM_001443057.1"/>
</dbReference>
<gene>
    <name evidence="3" type="ORF">GSPATT00011329001</name>
</gene>
<evidence type="ECO:0000313" key="3">
    <source>
        <dbReference type="EMBL" id="CAK75697.1"/>
    </source>
</evidence>
<feature type="region of interest" description="Disordered" evidence="2">
    <location>
        <begin position="302"/>
        <end position="344"/>
    </location>
</feature>
<reference evidence="3 4" key="1">
    <citation type="journal article" date="2006" name="Nature">
        <title>Global trends of whole-genome duplications revealed by the ciliate Paramecium tetraurelia.</title>
        <authorList>
            <consortium name="Genoscope"/>
            <person name="Aury J.-M."/>
            <person name="Jaillon O."/>
            <person name="Duret L."/>
            <person name="Noel B."/>
            <person name="Jubin C."/>
            <person name="Porcel B.M."/>
            <person name="Segurens B."/>
            <person name="Daubin V."/>
            <person name="Anthouard V."/>
            <person name="Aiach N."/>
            <person name="Arnaiz O."/>
            <person name="Billaut A."/>
            <person name="Beisson J."/>
            <person name="Blanc I."/>
            <person name="Bouhouche K."/>
            <person name="Camara F."/>
            <person name="Duharcourt S."/>
            <person name="Guigo R."/>
            <person name="Gogendeau D."/>
            <person name="Katinka M."/>
            <person name="Keller A.-M."/>
            <person name="Kissmehl R."/>
            <person name="Klotz C."/>
            <person name="Koll F."/>
            <person name="Le Moue A."/>
            <person name="Lepere C."/>
            <person name="Malinsky S."/>
            <person name="Nowacki M."/>
            <person name="Nowak J.K."/>
            <person name="Plattner H."/>
            <person name="Poulain J."/>
            <person name="Ruiz F."/>
            <person name="Serrano V."/>
            <person name="Zagulski M."/>
            <person name="Dessen P."/>
            <person name="Betermier M."/>
            <person name="Weissenbach J."/>
            <person name="Scarpelli C."/>
            <person name="Schachter V."/>
            <person name="Sperling L."/>
            <person name="Meyer E."/>
            <person name="Cohen J."/>
            <person name="Wincker P."/>
        </authorList>
    </citation>
    <scope>NUCLEOTIDE SEQUENCE [LARGE SCALE GENOMIC DNA]</scope>
    <source>
        <strain evidence="3 4">Stock d4-2</strain>
    </source>
</reference>
<feature type="coiled-coil region" evidence="1">
    <location>
        <begin position="130"/>
        <end position="211"/>
    </location>
</feature>
<dbReference type="InParanoid" id="A0CY30"/>
<dbReference type="KEGG" id="ptm:GSPATT00011329001"/>
<sequence length="376" mass="44901">MEYKRLLDICEQLLKHSVIGSVAFGYAGKILFTQRKDTLQCYSQSISKSKCLGCEDHPIICVMFQLDAYTKRYQYNQYRNNNQPFISNIIFDVIKDTYNANDLRSEFSTTFQVYIAQLNPQLLLQINSDRKELDATVTFLQNEIRKIKLELNMSNSRLDQQKKLTNSEDKERSLKLQRQIDELKDELQTKIEEHEEQVHQLQFKYDEQIKALMKKNKETFQSESKYQQLEKEQKQYEEFFDKFAEMSLPYLEKYERDFEKQQAKSKRYSEQNISENEILLDFLFYLLQKYVPLQEDLREVRKSSAKKSNQASPKVSRESNKGESSATRDLHFEQYKVQNNNQIDDTVNKLKQELEQSRKTLEKYELSRNKLQNQIS</sequence>
<evidence type="ECO:0000313" key="4">
    <source>
        <dbReference type="Proteomes" id="UP000000600"/>
    </source>
</evidence>
<proteinExistence type="predicted"/>
<evidence type="ECO:0000256" key="1">
    <source>
        <dbReference type="SAM" id="Coils"/>
    </source>
</evidence>
<dbReference type="OrthoDB" id="302485at2759"/>
<dbReference type="OMA" id="QFKYDEQ"/>
<dbReference type="Proteomes" id="UP000000600">
    <property type="component" value="Unassembled WGS sequence"/>
</dbReference>
<evidence type="ECO:0000256" key="2">
    <source>
        <dbReference type="SAM" id="MobiDB-lite"/>
    </source>
</evidence>
<keyword evidence="4" id="KW-1185">Reference proteome</keyword>
<protein>
    <submittedName>
        <fullName evidence="3">Uncharacterized protein</fullName>
    </submittedName>
</protein>
<feature type="compositionally biased region" description="Basic and acidic residues" evidence="2">
    <location>
        <begin position="315"/>
        <end position="334"/>
    </location>
</feature>
<name>A0CY30_PARTE</name>
<dbReference type="EMBL" id="CT868208">
    <property type="protein sequence ID" value="CAK75697.1"/>
    <property type="molecule type" value="Genomic_DNA"/>
</dbReference>
<organism evidence="3 4">
    <name type="scientific">Paramecium tetraurelia</name>
    <dbReference type="NCBI Taxonomy" id="5888"/>
    <lineage>
        <taxon>Eukaryota</taxon>
        <taxon>Sar</taxon>
        <taxon>Alveolata</taxon>
        <taxon>Ciliophora</taxon>
        <taxon>Intramacronucleata</taxon>
        <taxon>Oligohymenophorea</taxon>
        <taxon>Peniculida</taxon>
        <taxon>Parameciidae</taxon>
        <taxon>Paramecium</taxon>
    </lineage>
</organism>
<dbReference type="AlphaFoldDB" id="A0CY30"/>
<dbReference type="GeneID" id="5028879"/>
<dbReference type="HOGENOM" id="CLU_736640_0_0_1"/>
<accession>A0CY30</accession>
<keyword evidence="1" id="KW-0175">Coiled coil</keyword>